<dbReference type="AlphaFoldDB" id="A0A068LQJ7"/>
<gene>
    <name evidence="1" type="ORF">BMMGA3_08125</name>
</gene>
<dbReference type="Proteomes" id="UP000027602">
    <property type="component" value="Chromosome"/>
</dbReference>
<proteinExistence type="predicted"/>
<sequence>MWASLLGLGVSAAAYGLRRNRNKNMLQPFQNLLSNVRFKKFSQMPNLAGLTEFSKEIIPNKDLFPKNK</sequence>
<name>A0A068LQJ7_BACMM</name>
<dbReference type="EMBL" id="CP007739">
    <property type="protein sequence ID" value="AIE60031.1"/>
    <property type="molecule type" value="Genomic_DNA"/>
</dbReference>
<dbReference type="HOGENOM" id="CLU_2785251_0_0_9"/>
<dbReference type="STRING" id="796606.BMMGA3_08125"/>
<organism evidence="1 2">
    <name type="scientific">Bacillus methanolicus (strain MGA3 / ATCC 53907)</name>
    <dbReference type="NCBI Taxonomy" id="796606"/>
    <lineage>
        <taxon>Bacteria</taxon>
        <taxon>Bacillati</taxon>
        <taxon>Bacillota</taxon>
        <taxon>Bacilli</taxon>
        <taxon>Bacillales</taxon>
        <taxon>Bacillaceae</taxon>
        <taxon>Bacillus</taxon>
    </lineage>
</organism>
<protein>
    <submittedName>
        <fullName evidence="1">Uncharacterized protein</fullName>
    </submittedName>
</protein>
<evidence type="ECO:0000313" key="2">
    <source>
        <dbReference type="Proteomes" id="UP000027602"/>
    </source>
</evidence>
<reference evidence="1 2" key="1">
    <citation type="journal article" date="2015" name="BMC Genomics">
        <title>Transcriptome analysis of thermophilic methylotrophic Bacillus methanolicus MGA3 using RNA-sequencing provides detailed insights into its previously uncharted transcriptional landscape.</title>
        <authorList>
            <person name="Irla M."/>
            <person name="Neshat A."/>
            <person name="Brautaset T."/>
            <person name="Ruckert C."/>
            <person name="Kalinowski J."/>
            <person name="Wendisch V.F."/>
        </authorList>
    </citation>
    <scope>NUCLEOTIDE SEQUENCE [LARGE SCALE GENOMIC DNA]</scope>
    <source>
        <strain evidence="2">MGA3 / ATCC 53907</strain>
    </source>
</reference>
<accession>A0A068LQJ7</accession>
<keyword evidence="2" id="KW-1185">Reference proteome</keyword>
<dbReference type="KEGG" id="bmet:BMMGA3_08125"/>
<evidence type="ECO:0000313" key="1">
    <source>
        <dbReference type="EMBL" id="AIE60031.1"/>
    </source>
</evidence>